<reference evidence="12 13" key="1">
    <citation type="submission" date="2017-01" db="EMBL/GenBank/DDBJ databases">
        <title>First insights into the biology of 'candidatus Vampirococcus archaeovorus'.</title>
        <authorList>
            <person name="Kizina J."/>
            <person name="Jordan S."/>
            <person name="Stueber K."/>
            <person name="Reinhardt R."/>
            <person name="Harder J."/>
        </authorList>
    </citation>
    <scope>NUCLEOTIDE SEQUENCE [LARGE SCALE GENOMIC DNA]</scope>
    <source>
        <strain evidence="12 13">LiM</strain>
    </source>
</reference>
<dbReference type="PANTHER" id="PTHR43322">
    <property type="entry name" value="1-D-DEOXYXYLULOSE 5-PHOSPHATE SYNTHASE-RELATED"/>
    <property type="match status" value="1"/>
</dbReference>
<evidence type="ECO:0000259" key="11">
    <source>
        <dbReference type="SMART" id="SM00861"/>
    </source>
</evidence>
<dbReference type="InterPro" id="IPR005477">
    <property type="entry name" value="Dxylulose-5-P_synthase"/>
</dbReference>
<keyword evidence="6 10" id="KW-0460">Magnesium</keyword>
<dbReference type="InterPro" id="IPR009014">
    <property type="entry name" value="Transketo_C/PFOR_II"/>
</dbReference>
<dbReference type="GO" id="GO:0016114">
    <property type="term" value="P:terpenoid biosynthetic process"/>
    <property type="evidence" value="ECO:0007669"/>
    <property type="project" value="UniProtKB-UniRule"/>
</dbReference>
<feature type="binding site" evidence="10">
    <location>
        <position position="144"/>
    </location>
    <ligand>
        <name>Mg(2+)</name>
        <dbReference type="ChEBI" id="CHEBI:18420"/>
    </ligand>
</feature>
<accession>A0A410P7D9</accession>
<evidence type="ECO:0000313" key="12">
    <source>
        <dbReference type="EMBL" id="QAT17921.1"/>
    </source>
</evidence>
<dbReference type="InterPro" id="IPR020826">
    <property type="entry name" value="Transketolase_BS"/>
</dbReference>
<dbReference type="CDD" id="cd02007">
    <property type="entry name" value="TPP_DXS"/>
    <property type="match status" value="1"/>
</dbReference>
<evidence type="ECO:0000256" key="5">
    <source>
        <dbReference type="ARBA" id="ARBA00022723"/>
    </source>
</evidence>
<dbReference type="RefSeq" id="WP_128700885.1">
    <property type="nucleotide sequence ID" value="NZ_CP019384.1"/>
</dbReference>
<comment type="cofactor">
    <cofactor evidence="10">
        <name>thiamine diphosphate</name>
        <dbReference type="ChEBI" id="CHEBI:58937"/>
    </cofactor>
    <text evidence="10">Binds 1 thiamine pyrophosphate per subunit.</text>
</comment>
<dbReference type="HAMAP" id="MF_00315">
    <property type="entry name" value="DXP_synth"/>
    <property type="match status" value="1"/>
</dbReference>
<dbReference type="InterPro" id="IPR029061">
    <property type="entry name" value="THDP-binding"/>
</dbReference>
<evidence type="ECO:0000256" key="4">
    <source>
        <dbReference type="ARBA" id="ARBA00022679"/>
    </source>
</evidence>
<keyword evidence="8 10" id="KW-0786">Thiamine pyrophosphate</keyword>
<comment type="subunit">
    <text evidence="3 10">Homodimer.</text>
</comment>
<dbReference type="EMBL" id="CP019384">
    <property type="protein sequence ID" value="QAT17921.1"/>
    <property type="molecule type" value="Genomic_DNA"/>
</dbReference>
<keyword evidence="13" id="KW-1185">Reference proteome</keyword>
<feature type="binding site" evidence="10">
    <location>
        <position position="173"/>
    </location>
    <ligand>
        <name>thiamine diphosphate</name>
        <dbReference type="ChEBI" id="CHEBI:58937"/>
    </ligand>
</feature>
<evidence type="ECO:0000256" key="8">
    <source>
        <dbReference type="ARBA" id="ARBA00023052"/>
    </source>
</evidence>
<protein>
    <recommendedName>
        <fullName evidence="10">1-deoxy-D-xylulose-5-phosphate synthase</fullName>
        <ecNumber evidence="10">2.2.1.7</ecNumber>
    </recommendedName>
    <alternativeName>
        <fullName evidence="10">1-deoxyxylulose-5-phosphate synthase</fullName>
        <shortName evidence="10">DXP synthase</shortName>
        <shortName evidence="10">DXPS</shortName>
    </alternativeName>
</protein>
<name>A0A410P7D9_VELA1</name>
<evidence type="ECO:0000256" key="10">
    <source>
        <dbReference type="HAMAP-Rule" id="MF_00315"/>
    </source>
</evidence>
<dbReference type="Gene3D" id="3.40.50.920">
    <property type="match status" value="1"/>
</dbReference>
<dbReference type="GO" id="GO:0000287">
    <property type="term" value="F:magnesium ion binding"/>
    <property type="evidence" value="ECO:0007669"/>
    <property type="project" value="UniProtKB-UniRule"/>
</dbReference>
<dbReference type="InterPro" id="IPR033248">
    <property type="entry name" value="Transketolase_C"/>
</dbReference>
<dbReference type="Pfam" id="PF02779">
    <property type="entry name" value="Transket_pyr"/>
    <property type="match status" value="1"/>
</dbReference>
<comment type="function">
    <text evidence="10">Catalyzes the acyloin condensation reaction between C atoms 2 and 3 of pyruvate and glyceraldehyde 3-phosphate to yield 1-deoxy-D-xylulose-5-phosphate (DXP).</text>
</comment>
<feature type="binding site" evidence="10">
    <location>
        <position position="368"/>
    </location>
    <ligand>
        <name>thiamine diphosphate</name>
        <dbReference type="ChEBI" id="CHEBI:58937"/>
    </ligand>
</feature>
<keyword evidence="7 10" id="KW-0784">Thiamine biosynthesis</keyword>
<feature type="binding site" evidence="10">
    <location>
        <begin position="145"/>
        <end position="146"/>
    </location>
    <ligand>
        <name>thiamine diphosphate</name>
        <dbReference type="ChEBI" id="CHEBI:58937"/>
    </ligand>
</feature>
<feature type="binding site" evidence="10">
    <location>
        <position position="285"/>
    </location>
    <ligand>
        <name>thiamine diphosphate</name>
        <dbReference type="ChEBI" id="CHEBI:58937"/>
    </ligand>
</feature>
<keyword evidence="4 10" id="KW-0808">Transferase</keyword>
<keyword evidence="5 10" id="KW-0479">Metal-binding</keyword>
<dbReference type="FunFam" id="3.40.50.970:FF:000005">
    <property type="entry name" value="1-deoxy-D-xylulose-5-phosphate synthase"/>
    <property type="match status" value="1"/>
</dbReference>
<proteinExistence type="inferred from homology"/>
<comment type="catalytic activity">
    <reaction evidence="10">
        <text>D-glyceraldehyde 3-phosphate + pyruvate + H(+) = 1-deoxy-D-xylulose 5-phosphate + CO2</text>
        <dbReference type="Rhea" id="RHEA:12605"/>
        <dbReference type="ChEBI" id="CHEBI:15361"/>
        <dbReference type="ChEBI" id="CHEBI:15378"/>
        <dbReference type="ChEBI" id="CHEBI:16526"/>
        <dbReference type="ChEBI" id="CHEBI:57792"/>
        <dbReference type="ChEBI" id="CHEBI:59776"/>
        <dbReference type="EC" id="2.2.1.7"/>
    </reaction>
</comment>
<dbReference type="PANTHER" id="PTHR43322:SF5">
    <property type="entry name" value="1-DEOXY-D-XYLULOSE-5-PHOSPHATE SYNTHASE, CHLOROPLASTIC"/>
    <property type="match status" value="1"/>
</dbReference>
<evidence type="ECO:0000256" key="3">
    <source>
        <dbReference type="ARBA" id="ARBA00011738"/>
    </source>
</evidence>
<dbReference type="SMART" id="SM00861">
    <property type="entry name" value="Transket_pyr"/>
    <property type="match status" value="1"/>
</dbReference>
<organism evidence="12 13">
    <name type="scientific">Velamenicoccus archaeovorus</name>
    <dbReference type="NCBI Taxonomy" id="1930593"/>
    <lineage>
        <taxon>Bacteria</taxon>
        <taxon>Pseudomonadati</taxon>
        <taxon>Candidatus Omnitrophota</taxon>
        <taxon>Candidatus Velamenicoccus</taxon>
    </lineage>
</organism>
<dbReference type="UniPathway" id="UPA00064">
    <property type="reaction ID" value="UER00091"/>
</dbReference>
<dbReference type="NCBIfam" id="TIGR00204">
    <property type="entry name" value="dxs"/>
    <property type="match status" value="1"/>
</dbReference>
<dbReference type="Proteomes" id="UP000287243">
    <property type="component" value="Chromosome"/>
</dbReference>
<dbReference type="Gene3D" id="3.40.50.970">
    <property type="match status" value="2"/>
</dbReference>
<evidence type="ECO:0000256" key="6">
    <source>
        <dbReference type="ARBA" id="ARBA00022842"/>
    </source>
</evidence>
<dbReference type="AlphaFoldDB" id="A0A410P7D9"/>
<gene>
    <name evidence="10" type="primary">dxs</name>
    <name evidence="12" type="ORF">BU251_09385</name>
</gene>
<evidence type="ECO:0000256" key="7">
    <source>
        <dbReference type="ARBA" id="ARBA00022977"/>
    </source>
</evidence>
<dbReference type="SUPFAM" id="SSF52518">
    <property type="entry name" value="Thiamin diphosphate-binding fold (THDP-binding)"/>
    <property type="match status" value="1"/>
</dbReference>
<comment type="cofactor">
    <cofactor evidence="10">
        <name>Mg(2+)</name>
        <dbReference type="ChEBI" id="CHEBI:18420"/>
    </cofactor>
    <text evidence="10">Binds 1 Mg(2+) ion per subunit.</text>
</comment>
<dbReference type="Pfam" id="PF13292">
    <property type="entry name" value="DXP_synthase_N"/>
    <property type="match status" value="1"/>
</dbReference>
<sequence length="628" mass="67761">MFLETIRSPQDLKKIPRDKLPELAAEVRSRIIGVVSKTGGHLASSLGAVELAIAVHYCFQAPEDIIIWDVGHQAYAHKILTGRNERFDTLRQKDGLSGFPCRTESVYDPFTTGHSSTAVSLAFGCAAARDLRETHEKVVAIVGDGALTGGMCFEALNHVGHLGKDMLVILNSNDMAIAPSVGALSTYLNKIISRPIYNRFKDARDAFLKQRLGRIGPRLQKLADKFEELLKGLIVPGIFFEEMGFKYFGPLDGHNTTLLIDTLQNISHLKGPLLLHVITKKGKGFAPAENQPVRFHGTTCFDIASGEVAAPEEKPQASFTDVFSAALQALAQKDKKIAAITAAMPEGTGLTSFAKVFPERFFDVGIAEQHAVGFAAGLARAGLKPYVAVYSTFLQRAYDQIVEEVCLQNLGVVLCLDRAGIVGEDGPTHHGMFDISYLRHLPNMTVMAPADKEDLEAMLAFASECPTPVAIRYPRGTAPCRRENFAVAPVRQGRAEILLDGGVATILALGSMVDVAVDAADILSREGVRVTLVNARFAKPIDEGLVLKLYDATEALVTVEEGVMAGGFGSGVLEALRADGRLFTSAKKVKCLGLPVSFITFGKRKDLLKQYGLCAEGIAAAVREALGR</sequence>
<dbReference type="Pfam" id="PF02780">
    <property type="entry name" value="Transketolase_C"/>
    <property type="match status" value="1"/>
</dbReference>
<comment type="similarity">
    <text evidence="2 10">Belongs to the transketolase family. DXPS subfamily.</text>
</comment>
<dbReference type="InterPro" id="IPR005475">
    <property type="entry name" value="Transketolase-like_Pyr-bd"/>
</dbReference>
<comment type="pathway">
    <text evidence="1 10">Metabolic intermediate biosynthesis; 1-deoxy-D-xylulose 5-phosphate biosynthesis; 1-deoxy-D-xylulose 5-phosphate from D-glyceraldehyde 3-phosphate and pyruvate: step 1/1.</text>
</comment>
<dbReference type="PROSITE" id="PS00802">
    <property type="entry name" value="TRANSKETOLASE_2"/>
    <property type="match status" value="1"/>
</dbReference>
<evidence type="ECO:0000256" key="2">
    <source>
        <dbReference type="ARBA" id="ARBA00011081"/>
    </source>
</evidence>
<dbReference type="EC" id="2.2.1.7" evidence="10"/>
<dbReference type="SUPFAM" id="SSF52922">
    <property type="entry name" value="TK C-terminal domain-like"/>
    <property type="match status" value="1"/>
</dbReference>
<keyword evidence="9 10" id="KW-0414">Isoprene biosynthesis</keyword>
<dbReference type="OrthoDB" id="9803371at2"/>
<evidence type="ECO:0000256" key="1">
    <source>
        <dbReference type="ARBA" id="ARBA00004980"/>
    </source>
</evidence>
<dbReference type="GO" id="GO:0030976">
    <property type="term" value="F:thiamine pyrophosphate binding"/>
    <property type="evidence" value="ECO:0007669"/>
    <property type="project" value="UniProtKB-UniRule"/>
</dbReference>
<evidence type="ECO:0000313" key="13">
    <source>
        <dbReference type="Proteomes" id="UP000287243"/>
    </source>
</evidence>
<feature type="binding site" evidence="10">
    <location>
        <position position="72"/>
    </location>
    <ligand>
        <name>thiamine diphosphate</name>
        <dbReference type="ChEBI" id="CHEBI:58937"/>
    </ligand>
</feature>
<dbReference type="GO" id="GO:0005829">
    <property type="term" value="C:cytosol"/>
    <property type="evidence" value="ECO:0007669"/>
    <property type="project" value="TreeGrafter"/>
</dbReference>
<dbReference type="GO" id="GO:0019288">
    <property type="term" value="P:isopentenyl diphosphate biosynthetic process, methylerythritol 4-phosphate pathway"/>
    <property type="evidence" value="ECO:0007669"/>
    <property type="project" value="TreeGrafter"/>
</dbReference>
<dbReference type="GO" id="GO:0009228">
    <property type="term" value="P:thiamine biosynthetic process"/>
    <property type="evidence" value="ECO:0007669"/>
    <property type="project" value="UniProtKB-UniRule"/>
</dbReference>
<feature type="binding site" evidence="10">
    <location>
        <position position="173"/>
    </location>
    <ligand>
        <name>Mg(2+)</name>
        <dbReference type="ChEBI" id="CHEBI:18420"/>
    </ligand>
</feature>
<dbReference type="NCBIfam" id="NF003933">
    <property type="entry name" value="PRK05444.2-2"/>
    <property type="match status" value="1"/>
</dbReference>
<dbReference type="CDD" id="cd07033">
    <property type="entry name" value="TPP_PYR_DXS_TK_like"/>
    <property type="match status" value="1"/>
</dbReference>
<feature type="domain" description="Transketolase-like pyrimidine-binding" evidence="11">
    <location>
        <begin position="317"/>
        <end position="480"/>
    </location>
</feature>
<evidence type="ECO:0000256" key="9">
    <source>
        <dbReference type="ARBA" id="ARBA00023229"/>
    </source>
</evidence>
<feature type="binding site" evidence="10">
    <location>
        <begin position="113"/>
        <end position="115"/>
    </location>
    <ligand>
        <name>thiamine diphosphate</name>
        <dbReference type="ChEBI" id="CHEBI:58937"/>
    </ligand>
</feature>
<dbReference type="GO" id="GO:0008661">
    <property type="term" value="F:1-deoxy-D-xylulose-5-phosphate synthase activity"/>
    <property type="evidence" value="ECO:0007669"/>
    <property type="project" value="UniProtKB-UniRule"/>
</dbReference>
<dbReference type="KEGG" id="vai:BU251_09385"/>